<evidence type="ECO:0000256" key="1">
    <source>
        <dbReference type="ARBA" id="ARBA00004651"/>
    </source>
</evidence>
<keyword evidence="3" id="KW-1003">Cell membrane</keyword>
<reference evidence="8 9" key="1">
    <citation type="journal article" date="2015" name="BMC Genomics">
        <title>Genome mining reveals unlocked bioactive potential of marine Gram-negative bacteria.</title>
        <authorList>
            <person name="Machado H."/>
            <person name="Sonnenschein E.C."/>
            <person name="Melchiorsen J."/>
            <person name="Gram L."/>
        </authorList>
    </citation>
    <scope>NUCLEOTIDE SEQUENCE [LARGE SCALE GENOMIC DNA]</scope>
    <source>
        <strain evidence="8 9">S2471</strain>
    </source>
</reference>
<feature type="transmembrane region" description="Helical" evidence="7">
    <location>
        <begin position="21"/>
        <end position="40"/>
    </location>
</feature>
<dbReference type="PANTHER" id="PTHR33452:SF19">
    <property type="entry name" value="DOXX FAMILY PROTEIN"/>
    <property type="match status" value="1"/>
</dbReference>
<evidence type="ECO:0000256" key="3">
    <source>
        <dbReference type="ARBA" id="ARBA00022475"/>
    </source>
</evidence>
<evidence type="ECO:0000313" key="9">
    <source>
        <dbReference type="Proteomes" id="UP000033452"/>
    </source>
</evidence>
<proteinExistence type="inferred from homology"/>
<dbReference type="Pfam" id="PF07681">
    <property type="entry name" value="DoxX"/>
    <property type="match status" value="1"/>
</dbReference>
<dbReference type="EMBL" id="JXYA01000016">
    <property type="protein sequence ID" value="KJZ10086.1"/>
    <property type="molecule type" value="Genomic_DNA"/>
</dbReference>
<keyword evidence="4 7" id="KW-0812">Transmembrane</keyword>
<gene>
    <name evidence="8" type="ORF">TW77_07535</name>
</gene>
<feature type="transmembrane region" description="Helical" evidence="7">
    <location>
        <begin position="196"/>
        <end position="215"/>
    </location>
</feature>
<sequence>MLKSLYSLYRSILDKFSLLDGLAPLMLRLILAPVMIIAGYSKLNLANSELDWWQRLLADENVVAWFGNAQWGLGLPAPDLLAFLAGWTEFLGGWLLLIGLATRLVSVPLAVTMFVAATQVHWHNGWFSVAPSNPDTSAAQVFAWLGSDAAEQSLQASTEVAERLSRIKEIVEANGLPEYLYEYGNPVILNNGIEFAAIYFAMLISLFFTGGGRFFSVDHWVRKQLEPDPRYLP</sequence>
<dbReference type="PATRIC" id="fig|43658.5.peg.1587"/>
<dbReference type="GO" id="GO:0005886">
    <property type="term" value="C:plasma membrane"/>
    <property type="evidence" value="ECO:0007669"/>
    <property type="project" value="UniProtKB-SubCell"/>
</dbReference>
<evidence type="ECO:0000256" key="5">
    <source>
        <dbReference type="ARBA" id="ARBA00022989"/>
    </source>
</evidence>
<dbReference type="AlphaFoldDB" id="A0A0F4QQW6"/>
<feature type="transmembrane region" description="Helical" evidence="7">
    <location>
        <begin position="80"/>
        <end position="97"/>
    </location>
</feature>
<dbReference type="RefSeq" id="WP_046004358.1">
    <property type="nucleotide sequence ID" value="NZ_JXYA01000016.1"/>
</dbReference>
<dbReference type="InterPro" id="IPR032808">
    <property type="entry name" value="DoxX"/>
</dbReference>
<evidence type="ECO:0000256" key="7">
    <source>
        <dbReference type="SAM" id="Phobius"/>
    </source>
</evidence>
<keyword evidence="6 7" id="KW-0472">Membrane</keyword>
<evidence type="ECO:0000256" key="6">
    <source>
        <dbReference type="ARBA" id="ARBA00023136"/>
    </source>
</evidence>
<comment type="subcellular location">
    <subcellularLocation>
        <location evidence="1">Cell membrane</location>
        <topology evidence="1">Multi-pass membrane protein</topology>
    </subcellularLocation>
</comment>
<feature type="transmembrane region" description="Helical" evidence="7">
    <location>
        <begin position="104"/>
        <end position="122"/>
    </location>
</feature>
<evidence type="ECO:0000313" key="8">
    <source>
        <dbReference type="EMBL" id="KJZ10086.1"/>
    </source>
</evidence>
<dbReference type="Proteomes" id="UP000033452">
    <property type="component" value="Unassembled WGS sequence"/>
</dbReference>
<accession>A0A0F4QQW6</accession>
<evidence type="ECO:0000256" key="4">
    <source>
        <dbReference type="ARBA" id="ARBA00022692"/>
    </source>
</evidence>
<keyword evidence="9" id="KW-1185">Reference proteome</keyword>
<organism evidence="8 9">
    <name type="scientific">Pseudoalteromonas rubra</name>
    <dbReference type="NCBI Taxonomy" id="43658"/>
    <lineage>
        <taxon>Bacteria</taxon>
        <taxon>Pseudomonadati</taxon>
        <taxon>Pseudomonadota</taxon>
        <taxon>Gammaproteobacteria</taxon>
        <taxon>Alteromonadales</taxon>
        <taxon>Pseudoalteromonadaceae</taxon>
        <taxon>Pseudoalteromonas</taxon>
    </lineage>
</organism>
<comment type="similarity">
    <text evidence="2">Belongs to the DoxX family.</text>
</comment>
<dbReference type="OrthoDB" id="346004at2"/>
<comment type="caution">
    <text evidence="8">The sequence shown here is derived from an EMBL/GenBank/DDBJ whole genome shotgun (WGS) entry which is preliminary data.</text>
</comment>
<evidence type="ECO:0000256" key="2">
    <source>
        <dbReference type="ARBA" id="ARBA00006679"/>
    </source>
</evidence>
<name>A0A0F4QQW6_9GAMM</name>
<dbReference type="InterPro" id="IPR051907">
    <property type="entry name" value="DoxX-like_oxidoreductase"/>
</dbReference>
<dbReference type="PANTHER" id="PTHR33452">
    <property type="entry name" value="OXIDOREDUCTASE CATD-RELATED"/>
    <property type="match status" value="1"/>
</dbReference>
<protein>
    <submittedName>
        <fullName evidence="8">Quinol oxidase</fullName>
    </submittedName>
</protein>
<keyword evidence="5 7" id="KW-1133">Transmembrane helix</keyword>